<feature type="transmembrane region" description="Helical" evidence="6">
    <location>
        <begin position="473"/>
        <end position="489"/>
    </location>
</feature>
<feature type="region of interest" description="Disordered" evidence="5">
    <location>
        <begin position="369"/>
        <end position="395"/>
    </location>
</feature>
<gene>
    <name evidence="7" type="ORF">AGLY_017339</name>
</gene>
<comment type="caution">
    <text evidence="7">The sequence shown here is derived from an EMBL/GenBank/DDBJ whole genome shotgun (WGS) entry which is preliminary data.</text>
</comment>
<feature type="region of interest" description="Disordered" evidence="5">
    <location>
        <begin position="191"/>
        <end position="237"/>
    </location>
</feature>
<evidence type="ECO:0000256" key="3">
    <source>
        <dbReference type="ARBA" id="ARBA00022490"/>
    </source>
</evidence>
<protein>
    <submittedName>
        <fullName evidence="7">Uncharacterized protein</fullName>
    </submittedName>
</protein>
<dbReference type="InterPro" id="IPR011993">
    <property type="entry name" value="PH-like_dom_sf"/>
</dbReference>
<sequence length="567" mass="65714">MDTHANFNENDESIECCKSNIKLIVDMITFGKGTLYVTESKLYWKNNANNQVISINYDIMCKYNVSRHPEVRKKPYLQMIVDFNYIPDEIDQQEDEDDEKFKSIIKLVPDNPECLNEIFEAIASIQPLHFSNNVDDEESESDEHEDSDKNSNTTITSTGAREDQEAGSIDISNQYHKLDEKNDVKENQVNSIKGLDIPHSPSDSLDDNEYSHDSENDDLELNNSKSSTSCSNVSSRASLHSDMDLASASEDDILLQDEEVLIRSPSSYLEISSRAPLHSEGVLATAFEDDILLQDEEVLINERKRKFEDLSEQEEKPTKIRKLWNFMKYPFQKITSFSTSISENEPNTSINEVITEAIAGKKNSLKPETAVCDSDSVKPVEETSQNNSETDGENEDTSQKFCKIICIYSVSQIKLGPTKFDFFFIQFLFYDHFIIKLTFYIFLTYQKLNLIPSFNGLFAYLSTVLCFKHNNLRKIDLIILSLSIMILPIKENYGINQVFKYFFFIFYLFKMCFIFMYTTYYFSCVYYKYLLKIDMIILSLSIRILSSFKKIMELIRFSNTFFHLLFI</sequence>
<reference evidence="7 8" key="1">
    <citation type="submission" date="2019-08" db="EMBL/GenBank/DDBJ databases">
        <title>The genome of the soybean aphid Biotype 1, its phylome, world population structure and adaptation to the North American continent.</title>
        <authorList>
            <person name="Giordano R."/>
            <person name="Donthu R.K."/>
            <person name="Hernandez A.G."/>
            <person name="Wright C.L."/>
            <person name="Zimin A.V."/>
        </authorList>
    </citation>
    <scope>NUCLEOTIDE SEQUENCE [LARGE SCALE GENOMIC DNA]</scope>
    <source>
        <tissue evidence="7">Whole aphids</tissue>
    </source>
</reference>
<dbReference type="OrthoDB" id="19714at2759"/>
<comment type="subcellular location">
    <subcellularLocation>
        <location evidence="2">Cytoplasm</location>
    </subcellularLocation>
    <subcellularLocation>
        <location evidence="1">Nucleus</location>
    </subcellularLocation>
</comment>
<keyword evidence="6" id="KW-0812">Transmembrane</keyword>
<dbReference type="AlphaFoldDB" id="A0A6G0SV62"/>
<evidence type="ECO:0000313" key="7">
    <source>
        <dbReference type="EMBL" id="KAE9522266.1"/>
    </source>
</evidence>
<dbReference type="Proteomes" id="UP000475862">
    <property type="component" value="Unassembled WGS sequence"/>
</dbReference>
<organism evidence="7 8">
    <name type="scientific">Aphis glycines</name>
    <name type="common">Soybean aphid</name>
    <dbReference type="NCBI Taxonomy" id="307491"/>
    <lineage>
        <taxon>Eukaryota</taxon>
        <taxon>Metazoa</taxon>
        <taxon>Ecdysozoa</taxon>
        <taxon>Arthropoda</taxon>
        <taxon>Hexapoda</taxon>
        <taxon>Insecta</taxon>
        <taxon>Pterygota</taxon>
        <taxon>Neoptera</taxon>
        <taxon>Paraneoptera</taxon>
        <taxon>Hemiptera</taxon>
        <taxon>Sternorrhyncha</taxon>
        <taxon>Aphidomorpha</taxon>
        <taxon>Aphidoidea</taxon>
        <taxon>Aphididae</taxon>
        <taxon>Aphidini</taxon>
        <taxon>Aphis</taxon>
        <taxon>Aphis</taxon>
    </lineage>
</organism>
<evidence type="ECO:0000313" key="8">
    <source>
        <dbReference type="Proteomes" id="UP000475862"/>
    </source>
</evidence>
<dbReference type="InterPro" id="IPR039924">
    <property type="entry name" value="ICln/Lot5/Saf5"/>
</dbReference>
<evidence type="ECO:0000256" key="1">
    <source>
        <dbReference type="ARBA" id="ARBA00004123"/>
    </source>
</evidence>
<dbReference type="GO" id="GO:0005634">
    <property type="term" value="C:nucleus"/>
    <property type="evidence" value="ECO:0007669"/>
    <property type="project" value="UniProtKB-SubCell"/>
</dbReference>
<name>A0A6G0SV62_APHGL</name>
<keyword evidence="6" id="KW-1133">Transmembrane helix</keyword>
<accession>A0A6G0SV62</accession>
<evidence type="ECO:0000256" key="2">
    <source>
        <dbReference type="ARBA" id="ARBA00004496"/>
    </source>
</evidence>
<dbReference type="Pfam" id="PF03517">
    <property type="entry name" value="Voldacs"/>
    <property type="match status" value="1"/>
</dbReference>
<keyword evidence="6" id="KW-0472">Membrane</keyword>
<feature type="transmembrane region" description="Helical" evidence="6">
    <location>
        <begin position="501"/>
        <end position="523"/>
    </location>
</feature>
<dbReference type="GO" id="GO:0005737">
    <property type="term" value="C:cytoplasm"/>
    <property type="evidence" value="ECO:0007669"/>
    <property type="project" value="UniProtKB-SubCell"/>
</dbReference>
<keyword evidence="8" id="KW-1185">Reference proteome</keyword>
<evidence type="ECO:0000256" key="5">
    <source>
        <dbReference type="SAM" id="MobiDB-lite"/>
    </source>
</evidence>
<feature type="transmembrane region" description="Helical" evidence="6">
    <location>
        <begin position="422"/>
        <end position="443"/>
    </location>
</feature>
<evidence type="ECO:0000256" key="6">
    <source>
        <dbReference type="SAM" id="Phobius"/>
    </source>
</evidence>
<keyword evidence="3" id="KW-0963">Cytoplasm</keyword>
<evidence type="ECO:0000256" key="4">
    <source>
        <dbReference type="ARBA" id="ARBA00023242"/>
    </source>
</evidence>
<feature type="compositionally biased region" description="Low complexity" evidence="5">
    <location>
        <begin position="222"/>
        <end position="237"/>
    </location>
</feature>
<keyword evidence="4" id="KW-0539">Nucleus</keyword>
<dbReference type="EMBL" id="VYZN01001433">
    <property type="protein sequence ID" value="KAE9522266.1"/>
    <property type="molecule type" value="Genomic_DNA"/>
</dbReference>
<feature type="region of interest" description="Disordered" evidence="5">
    <location>
        <begin position="133"/>
        <end position="169"/>
    </location>
</feature>
<feature type="compositionally biased region" description="Acidic residues" evidence="5">
    <location>
        <begin position="134"/>
        <end position="145"/>
    </location>
</feature>
<dbReference type="Gene3D" id="2.30.29.30">
    <property type="entry name" value="Pleckstrin-homology domain (PH domain)/Phosphotyrosine-binding domain (PTB)"/>
    <property type="match status" value="1"/>
</dbReference>
<proteinExistence type="predicted"/>